<dbReference type="EMBL" id="CM055741">
    <property type="protein sequence ID" value="KAJ8002381.1"/>
    <property type="molecule type" value="Genomic_DNA"/>
</dbReference>
<keyword evidence="2" id="KW-1185">Reference proteome</keyword>
<proteinExistence type="predicted"/>
<gene>
    <name evidence="1" type="ORF">DPEC_G00179320</name>
</gene>
<dbReference type="Proteomes" id="UP001157502">
    <property type="component" value="Chromosome 14"/>
</dbReference>
<evidence type="ECO:0000313" key="1">
    <source>
        <dbReference type="EMBL" id="KAJ8002381.1"/>
    </source>
</evidence>
<sequence length="122" mass="13826">MDVSEPEVHLGASSAPDPHNGYRLCCHNKISNSNMPFHLSSKDWKRQRLVCLPLRSSPVPNEPPTTAQRRLGELRQSKETVSEFAKEVHRLVILAYPGIDTELREQIAADAFLKRLRNQKVA</sequence>
<comment type="caution">
    <text evidence="1">The sequence shown here is derived from an EMBL/GenBank/DDBJ whole genome shotgun (WGS) entry which is preliminary data.</text>
</comment>
<reference evidence="1" key="1">
    <citation type="submission" date="2021-05" db="EMBL/GenBank/DDBJ databases">
        <authorList>
            <person name="Pan Q."/>
            <person name="Jouanno E."/>
            <person name="Zahm M."/>
            <person name="Klopp C."/>
            <person name="Cabau C."/>
            <person name="Louis A."/>
            <person name="Berthelot C."/>
            <person name="Parey E."/>
            <person name="Roest Crollius H."/>
            <person name="Montfort J."/>
            <person name="Robinson-Rechavi M."/>
            <person name="Bouchez O."/>
            <person name="Lampietro C."/>
            <person name="Lopez Roques C."/>
            <person name="Donnadieu C."/>
            <person name="Postlethwait J."/>
            <person name="Bobe J."/>
            <person name="Dillon D."/>
            <person name="Chandos A."/>
            <person name="von Hippel F."/>
            <person name="Guiguen Y."/>
        </authorList>
    </citation>
    <scope>NUCLEOTIDE SEQUENCE</scope>
    <source>
        <strain evidence="1">YG-Jan2019</strain>
    </source>
</reference>
<accession>A0ACC2GFP3</accession>
<protein>
    <submittedName>
        <fullName evidence="1">Uncharacterized protein</fullName>
    </submittedName>
</protein>
<evidence type="ECO:0000313" key="2">
    <source>
        <dbReference type="Proteomes" id="UP001157502"/>
    </source>
</evidence>
<name>A0ACC2GFP3_DALPE</name>
<organism evidence="1 2">
    <name type="scientific">Dallia pectoralis</name>
    <name type="common">Alaska blackfish</name>
    <dbReference type="NCBI Taxonomy" id="75939"/>
    <lineage>
        <taxon>Eukaryota</taxon>
        <taxon>Metazoa</taxon>
        <taxon>Chordata</taxon>
        <taxon>Craniata</taxon>
        <taxon>Vertebrata</taxon>
        <taxon>Euteleostomi</taxon>
        <taxon>Actinopterygii</taxon>
        <taxon>Neopterygii</taxon>
        <taxon>Teleostei</taxon>
        <taxon>Protacanthopterygii</taxon>
        <taxon>Esociformes</taxon>
        <taxon>Umbridae</taxon>
        <taxon>Dallia</taxon>
    </lineage>
</organism>